<accession>A0A484ASF5</accession>
<name>A0A484ASF5_DRONA</name>
<feature type="region of interest" description="Disordered" evidence="1">
    <location>
        <begin position="78"/>
        <end position="113"/>
    </location>
</feature>
<protein>
    <submittedName>
        <fullName evidence="2">Uncharacterized protein</fullName>
    </submittedName>
</protein>
<reference evidence="2 3" key="1">
    <citation type="journal article" date="2019" name="J. Hered.">
        <title>An Improved Genome Assembly for Drosophila navojoa, the Basal Species in the mojavensis Cluster.</title>
        <authorList>
            <person name="Vanderlinde T."/>
            <person name="Dupim E.G."/>
            <person name="Nazario-Yepiz N.O."/>
            <person name="Carvalho A.B."/>
        </authorList>
    </citation>
    <scope>NUCLEOTIDE SEQUENCE [LARGE SCALE GENOMIC DNA]</scope>
    <source>
        <strain evidence="2">Navoj_Jal97</strain>
        <tissue evidence="2">Whole organism</tissue>
    </source>
</reference>
<proteinExistence type="predicted"/>
<evidence type="ECO:0000256" key="1">
    <source>
        <dbReference type="SAM" id="MobiDB-lite"/>
    </source>
</evidence>
<evidence type="ECO:0000313" key="2">
    <source>
        <dbReference type="EMBL" id="TDG39386.1"/>
    </source>
</evidence>
<comment type="caution">
    <text evidence="2">The sequence shown here is derived from an EMBL/GenBank/DDBJ whole genome shotgun (WGS) entry which is preliminary data.</text>
</comment>
<keyword evidence="3" id="KW-1185">Reference proteome</keyword>
<dbReference type="Proteomes" id="UP000295192">
    <property type="component" value="Unassembled WGS sequence"/>
</dbReference>
<dbReference type="EMBL" id="LSRL02001090">
    <property type="protein sequence ID" value="TDG39386.1"/>
    <property type="molecule type" value="Genomic_DNA"/>
</dbReference>
<dbReference type="AlphaFoldDB" id="A0A484ASF5"/>
<sequence length="209" mass="22711">MPLSWRCCCCCCCRWSKLKRLAQAQHRAQPHVAVAEQQQAPLPNQQAAQCWQHVAGDIEPSACCQAMQPGWLCPAKRHASTQTPSRPATRDTHPMPTASPWPSRAEPANEQMPNGSCSSFRLLSLRVRRLLRLVGCFGRPPSLLSCCVAIASLAAAASARMPSLSLSSPNNISSDAGRSLGSLGESMPALAASPLRQFKLKRLRVRYVV</sequence>
<organism evidence="2 3">
    <name type="scientific">Drosophila navojoa</name>
    <name type="common">Fruit fly</name>
    <dbReference type="NCBI Taxonomy" id="7232"/>
    <lineage>
        <taxon>Eukaryota</taxon>
        <taxon>Metazoa</taxon>
        <taxon>Ecdysozoa</taxon>
        <taxon>Arthropoda</taxon>
        <taxon>Hexapoda</taxon>
        <taxon>Insecta</taxon>
        <taxon>Pterygota</taxon>
        <taxon>Neoptera</taxon>
        <taxon>Endopterygota</taxon>
        <taxon>Diptera</taxon>
        <taxon>Brachycera</taxon>
        <taxon>Muscomorpha</taxon>
        <taxon>Ephydroidea</taxon>
        <taxon>Drosophilidae</taxon>
        <taxon>Drosophila</taxon>
    </lineage>
</organism>
<gene>
    <name evidence="2" type="ORF">AWZ03_014191</name>
</gene>
<evidence type="ECO:0000313" key="3">
    <source>
        <dbReference type="Proteomes" id="UP000295192"/>
    </source>
</evidence>